<feature type="compositionally biased region" description="Basic and acidic residues" evidence="1">
    <location>
        <begin position="39"/>
        <end position="55"/>
    </location>
</feature>
<organism evidence="2 3">
    <name type="scientific">Dendrobium catenatum</name>
    <dbReference type="NCBI Taxonomy" id="906689"/>
    <lineage>
        <taxon>Eukaryota</taxon>
        <taxon>Viridiplantae</taxon>
        <taxon>Streptophyta</taxon>
        <taxon>Embryophyta</taxon>
        <taxon>Tracheophyta</taxon>
        <taxon>Spermatophyta</taxon>
        <taxon>Magnoliopsida</taxon>
        <taxon>Liliopsida</taxon>
        <taxon>Asparagales</taxon>
        <taxon>Orchidaceae</taxon>
        <taxon>Epidendroideae</taxon>
        <taxon>Malaxideae</taxon>
        <taxon>Dendrobiinae</taxon>
        <taxon>Dendrobium</taxon>
    </lineage>
</organism>
<dbReference type="Proteomes" id="UP000233837">
    <property type="component" value="Unassembled WGS sequence"/>
</dbReference>
<reference evidence="2 3" key="2">
    <citation type="journal article" date="2017" name="Nature">
        <title>The Apostasia genome and the evolution of orchids.</title>
        <authorList>
            <person name="Zhang G.Q."/>
            <person name="Liu K.W."/>
            <person name="Li Z."/>
            <person name="Lohaus R."/>
            <person name="Hsiao Y.Y."/>
            <person name="Niu S.C."/>
            <person name="Wang J.Y."/>
            <person name="Lin Y.C."/>
            <person name="Xu Q."/>
            <person name="Chen L.J."/>
            <person name="Yoshida K."/>
            <person name="Fujiwara S."/>
            <person name="Wang Z.W."/>
            <person name="Zhang Y.Q."/>
            <person name="Mitsuda N."/>
            <person name="Wang M."/>
            <person name="Liu G.H."/>
            <person name="Pecoraro L."/>
            <person name="Huang H.X."/>
            <person name="Xiao X.J."/>
            <person name="Lin M."/>
            <person name="Wu X.Y."/>
            <person name="Wu W.L."/>
            <person name="Chen Y.Y."/>
            <person name="Chang S.B."/>
            <person name="Sakamoto S."/>
            <person name="Ohme-Takagi M."/>
            <person name="Yagi M."/>
            <person name="Zeng S.J."/>
            <person name="Shen C.Y."/>
            <person name="Yeh C.M."/>
            <person name="Luo Y.B."/>
            <person name="Tsai W.C."/>
            <person name="Van de Peer Y."/>
            <person name="Liu Z.J."/>
        </authorList>
    </citation>
    <scope>NUCLEOTIDE SEQUENCE [LARGE SCALE GENOMIC DNA]</scope>
    <source>
        <tissue evidence="2">The whole plant</tissue>
    </source>
</reference>
<protein>
    <submittedName>
        <fullName evidence="2">Uncharacterized protein</fullName>
    </submittedName>
</protein>
<gene>
    <name evidence="2" type="ORF">MA16_Dca004967</name>
</gene>
<evidence type="ECO:0000256" key="1">
    <source>
        <dbReference type="SAM" id="MobiDB-lite"/>
    </source>
</evidence>
<accession>A0A2I0WGI6</accession>
<evidence type="ECO:0000313" key="3">
    <source>
        <dbReference type="Proteomes" id="UP000233837"/>
    </source>
</evidence>
<keyword evidence="3" id="KW-1185">Reference proteome</keyword>
<reference evidence="2 3" key="1">
    <citation type="journal article" date="2016" name="Sci. Rep.">
        <title>The Dendrobium catenatum Lindl. genome sequence provides insights into polysaccharide synthase, floral development and adaptive evolution.</title>
        <authorList>
            <person name="Zhang G.Q."/>
            <person name="Xu Q."/>
            <person name="Bian C."/>
            <person name="Tsai W.C."/>
            <person name="Yeh C.M."/>
            <person name="Liu K.W."/>
            <person name="Yoshida K."/>
            <person name="Zhang L.S."/>
            <person name="Chang S.B."/>
            <person name="Chen F."/>
            <person name="Shi Y."/>
            <person name="Su Y.Y."/>
            <person name="Zhang Y.Q."/>
            <person name="Chen L.J."/>
            <person name="Yin Y."/>
            <person name="Lin M."/>
            <person name="Huang H."/>
            <person name="Deng H."/>
            <person name="Wang Z.W."/>
            <person name="Zhu S.L."/>
            <person name="Zhao X."/>
            <person name="Deng C."/>
            <person name="Niu S.C."/>
            <person name="Huang J."/>
            <person name="Wang M."/>
            <person name="Liu G.H."/>
            <person name="Yang H.J."/>
            <person name="Xiao X.J."/>
            <person name="Hsiao Y.Y."/>
            <person name="Wu W.L."/>
            <person name="Chen Y.Y."/>
            <person name="Mitsuda N."/>
            <person name="Ohme-Takagi M."/>
            <person name="Luo Y.B."/>
            <person name="Van de Peer Y."/>
            <person name="Liu Z.J."/>
        </authorList>
    </citation>
    <scope>NUCLEOTIDE SEQUENCE [LARGE SCALE GENOMIC DNA]</scope>
    <source>
        <tissue evidence="2">The whole plant</tissue>
    </source>
</reference>
<name>A0A2I0WGI6_9ASPA</name>
<evidence type="ECO:0000313" key="2">
    <source>
        <dbReference type="EMBL" id="PKU74776.1"/>
    </source>
</evidence>
<sequence length="63" mass="7356">MGWRSPDVREGGRGRKKCVRERGYLQSKRTPVATPDQSFRSDRKWKAAREKEKMGIVRTARAH</sequence>
<dbReference type="EMBL" id="KZ502668">
    <property type="protein sequence ID" value="PKU74776.1"/>
    <property type="molecule type" value="Genomic_DNA"/>
</dbReference>
<proteinExistence type="predicted"/>
<feature type="compositionally biased region" description="Basic and acidic residues" evidence="1">
    <location>
        <begin position="1"/>
        <end position="13"/>
    </location>
</feature>
<dbReference type="AlphaFoldDB" id="A0A2I0WGI6"/>
<feature type="region of interest" description="Disordered" evidence="1">
    <location>
        <begin position="1"/>
        <end position="63"/>
    </location>
</feature>